<reference evidence="3" key="1">
    <citation type="journal article" date="2010" name="Mol. Biosyst.">
        <title>Complete genome sequence and comparative analysis of Shewanella violacea, a psychrophilic and piezophilic bacterium from deep sea floor sediments.</title>
        <authorList>
            <person name="Aono E."/>
            <person name="Baba T."/>
            <person name="Ara T."/>
            <person name="Nishi T."/>
            <person name="Nakamichi T."/>
            <person name="Inamoto E."/>
            <person name="Toyonaga H."/>
            <person name="Hasegawa M."/>
            <person name="Takai Y."/>
            <person name="Okumura Y."/>
            <person name="Baba M."/>
            <person name="Tomita M."/>
            <person name="Kato C."/>
            <person name="Oshima T."/>
            <person name="Nakasone K."/>
            <person name="Mori H."/>
        </authorList>
    </citation>
    <scope>NUCLEOTIDE SEQUENCE [LARGE SCALE GENOMIC DNA]</scope>
    <source>
        <strain evidence="3">JCM 10179 / CIP 106290 / LMG 19151 / DSS12</strain>
    </source>
</reference>
<feature type="transmembrane region" description="Helical" evidence="1">
    <location>
        <begin position="6"/>
        <end position="24"/>
    </location>
</feature>
<dbReference type="AlphaFoldDB" id="D4ZH39"/>
<dbReference type="KEGG" id="svo:SVI_1017"/>
<dbReference type="EMBL" id="AP011177">
    <property type="protein sequence ID" value="BAJ00988.1"/>
    <property type="molecule type" value="Genomic_DNA"/>
</dbReference>
<organism evidence="2 3">
    <name type="scientific">Shewanella violacea (strain JCM 10179 / CIP 106290 / LMG 19151 / DSS12)</name>
    <dbReference type="NCBI Taxonomy" id="637905"/>
    <lineage>
        <taxon>Bacteria</taxon>
        <taxon>Pseudomonadati</taxon>
        <taxon>Pseudomonadota</taxon>
        <taxon>Gammaproteobacteria</taxon>
        <taxon>Alteromonadales</taxon>
        <taxon>Shewanellaceae</taxon>
        <taxon>Shewanella</taxon>
    </lineage>
</organism>
<gene>
    <name evidence="2" type="ordered locus">SVI_1017</name>
</gene>
<evidence type="ECO:0000313" key="2">
    <source>
        <dbReference type="EMBL" id="BAJ00988.1"/>
    </source>
</evidence>
<keyword evidence="3" id="KW-1185">Reference proteome</keyword>
<protein>
    <submittedName>
        <fullName evidence="2">Uncharacterized protein</fullName>
    </submittedName>
</protein>
<sequence length="39" mass="4687">MNYCVMFVLDMTALSFLRGWLWILKKYNKVMEGKRDATI</sequence>
<accession>D4ZH39</accession>
<keyword evidence="1" id="KW-0812">Transmembrane</keyword>
<evidence type="ECO:0000256" key="1">
    <source>
        <dbReference type="SAM" id="Phobius"/>
    </source>
</evidence>
<dbReference type="STRING" id="637905.SVI_1017"/>
<name>D4ZH39_SHEVD</name>
<dbReference type="HOGENOM" id="CLU_3316904_0_0_6"/>
<dbReference type="Proteomes" id="UP000002350">
    <property type="component" value="Chromosome"/>
</dbReference>
<keyword evidence="1" id="KW-0472">Membrane</keyword>
<keyword evidence="1" id="KW-1133">Transmembrane helix</keyword>
<proteinExistence type="predicted"/>
<evidence type="ECO:0000313" key="3">
    <source>
        <dbReference type="Proteomes" id="UP000002350"/>
    </source>
</evidence>